<accession>A0A4R4TIL8</accession>
<dbReference type="Pfam" id="PF25232">
    <property type="entry name" value="DUF7848"/>
    <property type="match status" value="1"/>
</dbReference>
<evidence type="ECO:0000313" key="3">
    <source>
        <dbReference type="Proteomes" id="UP000295345"/>
    </source>
</evidence>
<dbReference type="OrthoDB" id="4236662at2"/>
<dbReference type="EMBL" id="SMKI01000102">
    <property type="protein sequence ID" value="TDC75554.1"/>
    <property type="molecule type" value="Genomic_DNA"/>
</dbReference>
<keyword evidence="3" id="KW-1185">Reference proteome</keyword>
<dbReference type="Proteomes" id="UP000295345">
    <property type="component" value="Unassembled WGS sequence"/>
</dbReference>
<name>A0A4R4TIL8_9ACTN</name>
<evidence type="ECO:0000313" key="2">
    <source>
        <dbReference type="EMBL" id="TDC75554.1"/>
    </source>
</evidence>
<dbReference type="InterPro" id="IPR057170">
    <property type="entry name" value="DUF7848"/>
</dbReference>
<comment type="caution">
    <text evidence="2">The sequence shown here is derived from an EMBL/GenBank/DDBJ whole genome shotgun (WGS) entry which is preliminary data.</text>
</comment>
<dbReference type="RefSeq" id="WP_132817983.1">
    <property type="nucleotide sequence ID" value="NZ_SMKI01000102.1"/>
</dbReference>
<protein>
    <recommendedName>
        <fullName evidence="1">DUF7848 domain-containing protein</fullName>
    </recommendedName>
</protein>
<dbReference type="AlphaFoldDB" id="A0A4R4TIL8"/>
<reference evidence="2 3" key="1">
    <citation type="submission" date="2019-03" db="EMBL/GenBank/DDBJ databases">
        <title>Draft genome sequences of novel Actinobacteria.</title>
        <authorList>
            <person name="Sahin N."/>
            <person name="Ay H."/>
            <person name="Saygin H."/>
        </authorList>
    </citation>
    <scope>NUCLEOTIDE SEQUENCE [LARGE SCALE GENOMIC DNA]</scope>
    <source>
        <strain evidence="2 3">DSM 41900</strain>
    </source>
</reference>
<organism evidence="2 3">
    <name type="scientific">Streptomyces hainanensis</name>
    <dbReference type="NCBI Taxonomy" id="402648"/>
    <lineage>
        <taxon>Bacteria</taxon>
        <taxon>Bacillati</taxon>
        <taxon>Actinomycetota</taxon>
        <taxon>Actinomycetes</taxon>
        <taxon>Kitasatosporales</taxon>
        <taxon>Streptomycetaceae</taxon>
        <taxon>Streptomyces</taxon>
    </lineage>
</organism>
<evidence type="ECO:0000259" key="1">
    <source>
        <dbReference type="Pfam" id="PF25232"/>
    </source>
</evidence>
<sequence length="91" mass="10186">MTRAIIRAAEWTLTEETGEGAPRAVFRVACVDCGAASEAVDNQPEPVEMWALRHTGLNTTHRRFRLATEWFWRVVPAPGNPYFDLEGTAGR</sequence>
<proteinExistence type="predicted"/>
<feature type="domain" description="DUF7848" evidence="1">
    <location>
        <begin position="1"/>
        <end position="78"/>
    </location>
</feature>
<gene>
    <name evidence="2" type="ORF">E1283_12090</name>
</gene>